<proteinExistence type="predicted"/>
<gene>
    <name evidence="1" type="ORF">L6164_028890</name>
</gene>
<name>A0ACB9L889_BAUVA</name>
<comment type="caution">
    <text evidence="1">The sequence shown here is derived from an EMBL/GenBank/DDBJ whole genome shotgun (WGS) entry which is preliminary data.</text>
</comment>
<evidence type="ECO:0000313" key="2">
    <source>
        <dbReference type="Proteomes" id="UP000828941"/>
    </source>
</evidence>
<sequence>MVLVLEIISFFLEFGPAAYSLISKLIQKKGASNFKSKLKIVNSILAEMKPLAEAMKQAEVTGAGPAGIPEELKQLMQTVEEGNQLVHKSKNQKDLERWIDSFWVSLSIAMFRVHMRMAVNVKEIKQQLLPNQSPQIHFYLYFSEEKHKVGFQKFIDCVNMPCGSKPLLQGVESVRTDKNKTNETKEQKQSVPQASKVVPCNQIPENVNNHNPTDNIKHSEPVLKKVVFEVLARDDYGEKIVQKAVRNVKGVVYSERVVQDNQERDLVIVIATEIFVVKDMINYLKTKLNRKHVYVKEK</sequence>
<protein>
    <submittedName>
        <fullName evidence="1">Uncharacterized protein</fullName>
    </submittedName>
</protein>
<dbReference type="Proteomes" id="UP000828941">
    <property type="component" value="Chromosome 12"/>
</dbReference>
<organism evidence="1 2">
    <name type="scientific">Bauhinia variegata</name>
    <name type="common">Purple orchid tree</name>
    <name type="synonym">Phanera variegata</name>
    <dbReference type="NCBI Taxonomy" id="167791"/>
    <lineage>
        <taxon>Eukaryota</taxon>
        <taxon>Viridiplantae</taxon>
        <taxon>Streptophyta</taxon>
        <taxon>Embryophyta</taxon>
        <taxon>Tracheophyta</taxon>
        <taxon>Spermatophyta</taxon>
        <taxon>Magnoliopsida</taxon>
        <taxon>eudicotyledons</taxon>
        <taxon>Gunneridae</taxon>
        <taxon>Pentapetalae</taxon>
        <taxon>rosids</taxon>
        <taxon>fabids</taxon>
        <taxon>Fabales</taxon>
        <taxon>Fabaceae</taxon>
        <taxon>Cercidoideae</taxon>
        <taxon>Cercideae</taxon>
        <taxon>Bauhiniinae</taxon>
        <taxon>Bauhinia</taxon>
    </lineage>
</organism>
<dbReference type="EMBL" id="CM039437">
    <property type="protein sequence ID" value="KAI4305526.1"/>
    <property type="molecule type" value="Genomic_DNA"/>
</dbReference>
<reference evidence="1 2" key="1">
    <citation type="journal article" date="2022" name="DNA Res.">
        <title>Chromosomal-level genome assembly of the orchid tree Bauhinia variegata (Leguminosae; Cercidoideae) supports the allotetraploid origin hypothesis of Bauhinia.</title>
        <authorList>
            <person name="Zhong Y."/>
            <person name="Chen Y."/>
            <person name="Zheng D."/>
            <person name="Pang J."/>
            <person name="Liu Y."/>
            <person name="Luo S."/>
            <person name="Meng S."/>
            <person name="Qian L."/>
            <person name="Wei D."/>
            <person name="Dai S."/>
            <person name="Zhou R."/>
        </authorList>
    </citation>
    <scope>NUCLEOTIDE SEQUENCE [LARGE SCALE GENOMIC DNA]</scope>
    <source>
        <strain evidence="1">BV-YZ2020</strain>
    </source>
</reference>
<evidence type="ECO:0000313" key="1">
    <source>
        <dbReference type="EMBL" id="KAI4305526.1"/>
    </source>
</evidence>
<accession>A0ACB9L889</accession>
<keyword evidence="2" id="KW-1185">Reference proteome</keyword>